<accession>A0A5J4S632</accession>
<protein>
    <submittedName>
        <fullName evidence="1">Uncharacterized protein</fullName>
    </submittedName>
</protein>
<organism evidence="1 2">
    <name type="scientific">Streblomastix strix</name>
    <dbReference type="NCBI Taxonomy" id="222440"/>
    <lineage>
        <taxon>Eukaryota</taxon>
        <taxon>Metamonada</taxon>
        <taxon>Preaxostyla</taxon>
        <taxon>Oxymonadida</taxon>
        <taxon>Streblomastigidae</taxon>
        <taxon>Streblomastix</taxon>
    </lineage>
</organism>
<proteinExistence type="predicted"/>
<gene>
    <name evidence="1" type="ORF">EZS28_052451</name>
</gene>
<dbReference type="OrthoDB" id="103748at2759"/>
<name>A0A5J4S632_9EUKA</name>
<dbReference type="Proteomes" id="UP000324800">
    <property type="component" value="Unassembled WGS sequence"/>
</dbReference>
<evidence type="ECO:0000313" key="1">
    <source>
        <dbReference type="EMBL" id="KAA6341549.1"/>
    </source>
</evidence>
<comment type="caution">
    <text evidence="1">The sequence shown here is derived from an EMBL/GenBank/DDBJ whole genome shotgun (WGS) entry which is preliminary data.</text>
</comment>
<reference evidence="1 2" key="1">
    <citation type="submission" date="2019-03" db="EMBL/GenBank/DDBJ databases">
        <title>Single cell metagenomics reveals metabolic interactions within the superorganism composed of flagellate Streblomastix strix and complex community of Bacteroidetes bacteria on its surface.</title>
        <authorList>
            <person name="Treitli S.C."/>
            <person name="Kolisko M."/>
            <person name="Husnik F."/>
            <person name="Keeling P."/>
            <person name="Hampl V."/>
        </authorList>
    </citation>
    <scope>NUCLEOTIDE SEQUENCE [LARGE SCALE GENOMIC DNA]</scope>
    <source>
        <strain evidence="1">ST1C</strain>
    </source>
</reference>
<evidence type="ECO:0000313" key="2">
    <source>
        <dbReference type="Proteomes" id="UP000324800"/>
    </source>
</evidence>
<dbReference type="AlphaFoldDB" id="A0A5J4S632"/>
<sequence length="118" mass="13791">MLDIESFNPRVIPMTEAKKDIINASRSLLDDVIIKHFKAFQEGVTTPMAEAWKPTEMKLKNYEISIKNVCNKVKKQVSGVRQYVYQLKEEMVKIYESMLDEDAEEKEQEKIENGNEYV</sequence>
<dbReference type="EMBL" id="SNRW01040768">
    <property type="protein sequence ID" value="KAA6341549.1"/>
    <property type="molecule type" value="Genomic_DNA"/>
</dbReference>